<evidence type="ECO:0000313" key="3">
    <source>
        <dbReference type="Proteomes" id="UP001141552"/>
    </source>
</evidence>
<dbReference type="EMBL" id="JAKUCV010005352">
    <property type="protein sequence ID" value="KAJ4831480.1"/>
    <property type="molecule type" value="Genomic_DNA"/>
</dbReference>
<dbReference type="Pfam" id="PF00646">
    <property type="entry name" value="F-box"/>
    <property type="match status" value="1"/>
</dbReference>
<name>A0A9Q0J8F0_9ROSI</name>
<dbReference type="AlphaFoldDB" id="A0A9Q0J8F0"/>
<dbReference type="Proteomes" id="UP001141552">
    <property type="component" value="Unassembled WGS sequence"/>
</dbReference>
<dbReference type="InterPro" id="IPR001810">
    <property type="entry name" value="F-box_dom"/>
</dbReference>
<feature type="domain" description="F-box" evidence="1">
    <location>
        <begin position="19"/>
        <end position="66"/>
    </location>
</feature>
<dbReference type="Gene3D" id="1.20.1280.50">
    <property type="match status" value="1"/>
</dbReference>
<keyword evidence="3" id="KW-1185">Reference proteome</keyword>
<protein>
    <recommendedName>
        <fullName evidence="1">F-box domain-containing protein</fullName>
    </recommendedName>
</protein>
<dbReference type="InterPro" id="IPR056592">
    <property type="entry name" value="Beta-prop_At3g26010-like"/>
</dbReference>
<proteinExistence type="predicted"/>
<dbReference type="Pfam" id="PF24750">
    <property type="entry name" value="b-prop_At3g26010-like"/>
    <property type="match status" value="1"/>
</dbReference>
<gene>
    <name evidence="2" type="ORF">Tsubulata_037617</name>
</gene>
<evidence type="ECO:0000259" key="1">
    <source>
        <dbReference type="PROSITE" id="PS50181"/>
    </source>
</evidence>
<dbReference type="PANTHER" id="PTHR35546">
    <property type="entry name" value="F-BOX PROTEIN INTERACTION DOMAIN PROTEIN-RELATED"/>
    <property type="match status" value="1"/>
</dbReference>
<dbReference type="InterPro" id="IPR036047">
    <property type="entry name" value="F-box-like_dom_sf"/>
</dbReference>
<reference evidence="2" key="1">
    <citation type="submission" date="2022-02" db="EMBL/GenBank/DDBJ databases">
        <authorList>
            <person name="Henning P.M."/>
            <person name="McCubbin A.G."/>
            <person name="Shore J.S."/>
        </authorList>
    </citation>
    <scope>NUCLEOTIDE SEQUENCE</scope>
    <source>
        <strain evidence="2">F60SS</strain>
        <tissue evidence="2">Leaves</tissue>
    </source>
</reference>
<dbReference type="InterPro" id="IPR011043">
    <property type="entry name" value="Gal_Oxase/kelch_b-propeller"/>
</dbReference>
<dbReference type="PANTHER" id="PTHR35546:SF128">
    <property type="entry name" value="F-BOX ASSOCIATED DOMAIN-CONTAINING PROTEIN"/>
    <property type="match status" value="1"/>
</dbReference>
<dbReference type="SUPFAM" id="SSF50965">
    <property type="entry name" value="Galactose oxidase, central domain"/>
    <property type="match status" value="1"/>
</dbReference>
<dbReference type="SUPFAM" id="SSF81383">
    <property type="entry name" value="F-box domain"/>
    <property type="match status" value="1"/>
</dbReference>
<dbReference type="OrthoDB" id="1160067at2759"/>
<dbReference type="PROSITE" id="PS50181">
    <property type="entry name" value="FBOX"/>
    <property type="match status" value="1"/>
</dbReference>
<organism evidence="2 3">
    <name type="scientific">Turnera subulata</name>
    <dbReference type="NCBI Taxonomy" id="218843"/>
    <lineage>
        <taxon>Eukaryota</taxon>
        <taxon>Viridiplantae</taxon>
        <taxon>Streptophyta</taxon>
        <taxon>Embryophyta</taxon>
        <taxon>Tracheophyta</taxon>
        <taxon>Spermatophyta</taxon>
        <taxon>Magnoliopsida</taxon>
        <taxon>eudicotyledons</taxon>
        <taxon>Gunneridae</taxon>
        <taxon>Pentapetalae</taxon>
        <taxon>rosids</taxon>
        <taxon>fabids</taxon>
        <taxon>Malpighiales</taxon>
        <taxon>Passifloraceae</taxon>
        <taxon>Turnera</taxon>
    </lineage>
</organism>
<reference evidence="2" key="2">
    <citation type="journal article" date="2023" name="Plants (Basel)">
        <title>Annotation of the Turnera subulata (Passifloraceae) Draft Genome Reveals the S-Locus Evolved after the Divergence of Turneroideae from Passifloroideae in a Stepwise Manner.</title>
        <authorList>
            <person name="Henning P.M."/>
            <person name="Roalson E.H."/>
            <person name="Mir W."/>
            <person name="McCubbin A.G."/>
            <person name="Shore J.S."/>
        </authorList>
    </citation>
    <scope>NUCLEOTIDE SEQUENCE</scope>
    <source>
        <strain evidence="2">F60SS</strain>
    </source>
</reference>
<evidence type="ECO:0000313" key="2">
    <source>
        <dbReference type="EMBL" id="KAJ4831480.1"/>
    </source>
</evidence>
<accession>A0A9Q0J8F0</accession>
<sequence length="439" mass="50450">MTNKQKTLCQSRRCKPIHRLMITDLPDILLTEILARVDSHKCALTCKLVCKQWYSLTSCPDFVSRFITNHVVHDQDHQKHSLIVLSIGTPVGGGPVGRWDRCISFIGSPDLESAWTHSTSKNFAEKSGCVHILASNNDLLVCQFKSWMYMRDNTCFVHNPFTMEWFRLPSAPSTVHAMAITCDPYYRRDTQGRHCLRNSGRRFKILCIGDFFGPGGWLHKGAAFYYCSERRRWSNATRLENRFYLPCTNFVAYQGKFYWASELAGLLVVYDPSGAAGSEKRLCEFPAVESCWGKGSRLVRLGVSQGSLRMMRIFWLRNLHDHDHLDHGFTLCVWELMEDGEHDKVIWRLKHSVRSDDMSSSQNSCLQSDPKSKVKLLEFDPVDEEIVYLDLCGCIVSCNLRTRNLEVVSEPPSHFRRDPPFSNMVFPLAHPWWPAPLFS</sequence>
<comment type="caution">
    <text evidence="2">The sequence shown here is derived from an EMBL/GenBank/DDBJ whole genome shotgun (WGS) entry which is preliminary data.</text>
</comment>
<dbReference type="InterPro" id="IPR055290">
    <property type="entry name" value="At3g26010-like"/>
</dbReference>